<gene>
    <name evidence="1" type="ORF">MPL3356_350060</name>
</gene>
<organism evidence="1 2">
    <name type="scientific">Mesorhizobium plurifarium</name>
    <dbReference type="NCBI Taxonomy" id="69974"/>
    <lineage>
        <taxon>Bacteria</taxon>
        <taxon>Pseudomonadati</taxon>
        <taxon>Pseudomonadota</taxon>
        <taxon>Alphaproteobacteria</taxon>
        <taxon>Hyphomicrobiales</taxon>
        <taxon>Phyllobacteriaceae</taxon>
        <taxon>Mesorhizobium</taxon>
    </lineage>
</organism>
<proteinExistence type="predicted"/>
<keyword evidence="2" id="KW-1185">Reference proteome</keyword>
<sequence>MNLSHVLCAPSLNGLPLCSGQAGALQFPSVRIDEIRQFNLSPIRLRHVVSHPPTLT</sequence>
<protein>
    <submittedName>
        <fullName evidence="1">Uncharacterized protein</fullName>
    </submittedName>
</protein>
<reference evidence="2" key="1">
    <citation type="submission" date="2014-08" db="EMBL/GenBank/DDBJ databases">
        <authorList>
            <person name="Moulin L."/>
        </authorList>
    </citation>
    <scope>NUCLEOTIDE SEQUENCE [LARGE SCALE GENOMIC DNA]</scope>
</reference>
<dbReference type="EMBL" id="CCMZ01000029">
    <property type="protein sequence ID" value="CDX21327.1"/>
    <property type="molecule type" value="Genomic_DNA"/>
</dbReference>
<accession>A0A090DWD3</accession>
<dbReference type="AlphaFoldDB" id="A0A090DWD3"/>
<evidence type="ECO:0000313" key="1">
    <source>
        <dbReference type="EMBL" id="CDX21327.1"/>
    </source>
</evidence>
<name>A0A090DWD3_MESPL</name>
<dbReference type="Proteomes" id="UP000045285">
    <property type="component" value="Unassembled WGS sequence"/>
</dbReference>
<evidence type="ECO:0000313" key="2">
    <source>
        <dbReference type="Proteomes" id="UP000045285"/>
    </source>
</evidence>